<evidence type="ECO:0000313" key="3">
    <source>
        <dbReference type="Proteomes" id="UP000194141"/>
    </source>
</evidence>
<protein>
    <submittedName>
        <fullName evidence="2">Uncharacterized protein</fullName>
    </submittedName>
</protein>
<accession>A0A1X4XY83</accession>
<evidence type="ECO:0000313" key="2">
    <source>
        <dbReference type="EMBL" id="OSS42501.1"/>
    </source>
</evidence>
<organism evidence="2 3">
    <name type="scientific">Desulfurella amilsii</name>
    <dbReference type="NCBI Taxonomy" id="1562698"/>
    <lineage>
        <taxon>Bacteria</taxon>
        <taxon>Pseudomonadati</taxon>
        <taxon>Campylobacterota</taxon>
        <taxon>Desulfurellia</taxon>
        <taxon>Desulfurellales</taxon>
        <taxon>Desulfurellaceae</taxon>
        <taxon>Desulfurella</taxon>
    </lineage>
</organism>
<dbReference type="EMBL" id="MDSU01000016">
    <property type="protein sequence ID" value="OSS42501.1"/>
    <property type="molecule type" value="Genomic_DNA"/>
</dbReference>
<feature type="chain" id="PRO_5012394633" evidence="1">
    <location>
        <begin position="25"/>
        <end position="206"/>
    </location>
</feature>
<gene>
    <name evidence="2" type="ORF">DESAMIL20_685</name>
</gene>
<proteinExistence type="predicted"/>
<name>A0A1X4XY83_9BACT</name>
<keyword evidence="1" id="KW-0732">Signal</keyword>
<evidence type="ECO:0000256" key="1">
    <source>
        <dbReference type="SAM" id="SignalP"/>
    </source>
</evidence>
<sequence>MFGFIGKSLLAVCGSLIITAYCQADMFQQNNNTPHQTRSNFKSEVQTIINKQQTQQQSMQEKAKEIVDAGLKPKYVPNYQDLTVNKLDNSVWFYFTKDNFDAEKVQEAINLARSHNLYPVIYYLSEQCSFANAQQAQQFFYQHGLQYIFTQNYSDNVEFELSCDQKILNQIKNKDDVYFKFMSIRGLHGTGYLNDFQKVYSSCFVN</sequence>
<feature type="signal peptide" evidence="1">
    <location>
        <begin position="1"/>
        <end position="24"/>
    </location>
</feature>
<reference evidence="2 3" key="1">
    <citation type="journal article" date="2017" name="Front. Microbiol.">
        <title>Genome Sequence of Desulfurella amilsii Strain TR1 and Comparative Genomics of Desulfurellaceae Family.</title>
        <authorList>
            <person name="Florentino A.P."/>
            <person name="Stams A.J."/>
            <person name="Sanchez-Andrea I."/>
        </authorList>
    </citation>
    <scope>NUCLEOTIDE SEQUENCE [LARGE SCALE GENOMIC DNA]</scope>
    <source>
        <strain evidence="2 3">TR1</strain>
    </source>
</reference>
<dbReference type="AlphaFoldDB" id="A0A1X4XY83"/>
<dbReference type="RefSeq" id="WP_086033416.1">
    <property type="nucleotide sequence ID" value="NZ_MDSU01000016.1"/>
</dbReference>
<comment type="caution">
    <text evidence="2">The sequence shown here is derived from an EMBL/GenBank/DDBJ whole genome shotgun (WGS) entry which is preliminary data.</text>
</comment>
<dbReference type="STRING" id="1562698.DESAMIL20_685"/>
<keyword evidence="3" id="KW-1185">Reference proteome</keyword>
<dbReference type="Proteomes" id="UP000194141">
    <property type="component" value="Unassembled WGS sequence"/>
</dbReference>